<dbReference type="InterPro" id="IPR050143">
    <property type="entry name" value="TRIM/RBCC"/>
</dbReference>
<dbReference type="Pfam" id="PF00622">
    <property type="entry name" value="SPRY"/>
    <property type="match status" value="1"/>
</dbReference>
<dbReference type="EMBL" id="AFYH01261028">
    <property type="status" value="NOT_ANNOTATED_CDS"/>
    <property type="molecule type" value="Genomic_DNA"/>
</dbReference>
<dbReference type="InterPro" id="IPR006574">
    <property type="entry name" value="PRY"/>
</dbReference>
<organism evidence="9 10">
    <name type="scientific">Latimeria chalumnae</name>
    <name type="common">Coelacanth</name>
    <dbReference type="NCBI Taxonomy" id="7897"/>
    <lineage>
        <taxon>Eukaryota</taxon>
        <taxon>Metazoa</taxon>
        <taxon>Chordata</taxon>
        <taxon>Craniata</taxon>
        <taxon>Vertebrata</taxon>
        <taxon>Euteleostomi</taxon>
        <taxon>Coelacanthiformes</taxon>
        <taxon>Coelacanthidae</taxon>
        <taxon>Latimeria</taxon>
    </lineage>
</organism>
<feature type="coiled-coil region" evidence="5">
    <location>
        <begin position="173"/>
        <end position="233"/>
    </location>
</feature>
<dbReference type="InterPro" id="IPR003613">
    <property type="entry name" value="Ubox_domain"/>
</dbReference>
<reference evidence="9" key="3">
    <citation type="submission" date="2025-09" db="UniProtKB">
        <authorList>
            <consortium name="Ensembl"/>
        </authorList>
    </citation>
    <scope>IDENTIFICATION</scope>
</reference>
<dbReference type="SMART" id="SM00184">
    <property type="entry name" value="RING"/>
    <property type="match status" value="1"/>
</dbReference>
<dbReference type="FunCoup" id="H2ZUF4">
    <property type="interactions" value="2163"/>
</dbReference>
<evidence type="ECO:0000256" key="2">
    <source>
        <dbReference type="ARBA" id="ARBA00022771"/>
    </source>
</evidence>
<keyword evidence="10" id="KW-1185">Reference proteome</keyword>
<dbReference type="Gene3D" id="3.30.40.10">
    <property type="entry name" value="Zinc/RING finger domain, C3HC4 (zinc finger)"/>
    <property type="match status" value="1"/>
</dbReference>
<protein>
    <recommendedName>
        <fullName evidence="11">Tripartite motif containing 35</fullName>
    </recommendedName>
</protein>
<dbReference type="Pfam" id="PF13765">
    <property type="entry name" value="PRY"/>
    <property type="match status" value="1"/>
</dbReference>
<dbReference type="Pfam" id="PF13445">
    <property type="entry name" value="zf-RING_UBOX"/>
    <property type="match status" value="1"/>
</dbReference>
<dbReference type="SMART" id="SM00589">
    <property type="entry name" value="PRY"/>
    <property type="match status" value="1"/>
</dbReference>
<evidence type="ECO:0008006" key="11">
    <source>
        <dbReference type="Google" id="ProtNLM"/>
    </source>
</evidence>
<dbReference type="PROSITE" id="PS00518">
    <property type="entry name" value="ZF_RING_1"/>
    <property type="match status" value="1"/>
</dbReference>
<sequence>AAKVFKHRGEEAAVCKMDLKRSAGSLEDDITCSICQELFTDPVIAKCGHNFCRECVCEYWEEKMSQSCPICGADSAISELITIHTLRNIIETCKKESKKSKVQSESICSQHREELKLYCLEDQEAICVVCQTSRKHENHKFLPIKEAAQEFKEELKSSLKPLQDTHQKIAELNEKYRGNLDNIHDQADKTEKQIKEDFVKLHQFLHKEEKNLLADLKKEKEEKEQKMRVMEESIVQDLTSVSKMITDIQHKIDEEDQIFLMEKVNNTIRQCEKNIPPPVSSSITDLFISQIWWGPLKTFKIHQLIFSFLFDLLEEKSIEKKMTVTLDPNTAAPWLTLSEDLTAVTLGSTRRKHLLDNLERFDLCPCVLGSEGFTSGRHSWVVDVENQTYWRLGVTAESANRKGIINLKPELGYWTVQLYKGGYAARTDEGRTRLEVLKTPKKVLVCMDYEAGEVSFSNADDMSHIYTFTHKFKHKIFPFFCPCTEGAPLRICN</sequence>
<evidence type="ECO:0000313" key="10">
    <source>
        <dbReference type="Proteomes" id="UP000008672"/>
    </source>
</evidence>
<dbReference type="InterPro" id="IPR001870">
    <property type="entry name" value="B30.2/SPRY"/>
</dbReference>
<keyword evidence="3" id="KW-0862">Zinc</keyword>
<dbReference type="PROSITE" id="PS50089">
    <property type="entry name" value="ZF_RING_2"/>
    <property type="match status" value="1"/>
</dbReference>
<dbReference type="InterPro" id="IPR017907">
    <property type="entry name" value="Znf_RING_CS"/>
</dbReference>
<dbReference type="OMA" id="NPERIDC"/>
<dbReference type="EMBL" id="AFYH01261030">
    <property type="status" value="NOT_ANNOTATED_CDS"/>
    <property type="molecule type" value="Genomic_DNA"/>
</dbReference>
<evidence type="ECO:0000259" key="6">
    <source>
        <dbReference type="PROSITE" id="PS50089"/>
    </source>
</evidence>
<dbReference type="InterPro" id="IPR003877">
    <property type="entry name" value="SPRY_dom"/>
</dbReference>
<dbReference type="PROSITE" id="PS50188">
    <property type="entry name" value="B302_SPRY"/>
    <property type="match status" value="1"/>
</dbReference>
<dbReference type="Proteomes" id="UP000008672">
    <property type="component" value="Unassembled WGS sequence"/>
</dbReference>
<dbReference type="FunFam" id="2.60.120.920:FF:000004">
    <property type="entry name" value="Butyrophilin subfamily 1 member A1"/>
    <property type="match status" value="1"/>
</dbReference>
<feature type="domain" description="B box-type" evidence="7">
    <location>
        <begin position="103"/>
        <end position="144"/>
    </location>
</feature>
<evidence type="ECO:0000256" key="5">
    <source>
        <dbReference type="SAM" id="Coils"/>
    </source>
</evidence>
<feature type="domain" description="RING-type" evidence="6">
    <location>
        <begin position="32"/>
        <end position="71"/>
    </location>
</feature>
<dbReference type="HOGENOM" id="CLU_013137_0_3_1"/>
<dbReference type="SMART" id="SM00449">
    <property type="entry name" value="SPRY"/>
    <property type="match status" value="1"/>
</dbReference>
<reference evidence="10" key="1">
    <citation type="submission" date="2011-08" db="EMBL/GenBank/DDBJ databases">
        <title>The draft genome of Latimeria chalumnae.</title>
        <authorList>
            <person name="Di Palma F."/>
            <person name="Alfoldi J."/>
            <person name="Johnson J."/>
            <person name="Berlin A."/>
            <person name="Gnerre S."/>
            <person name="Jaffe D."/>
            <person name="MacCallum I."/>
            <person name="Young S."/>
            <person name="Walker B.J."/>
            <person name="Lander E."/>
            <person name="Lindblad-Toh K."/>
        </authorList>
    </citation>
    <scope>NUCLEOTIDE SEQUENCE [LARGE SCALE GENOMIC DNA]</scope>
    <source>
        <strain evidence="10">Wild caught</strain>
    </source>
</reference>
<dbReference type="EMBL" id="AFYH01261029">
    <property type="status" value="NOT_ANNOTATED_CDS"/>
    <property type="molecule type" value="Genomic_DNA"/>
</dbReference>
<dbReference type="SMART" id="SM00336">
    <property type="entry name" value="BBOX"/>
    <property type="match status" value="1"/>
</dbReference>
<dbReference type="GO" id="GO:0008270">
    <property type="term" value="F:zinc ion binding"/>
    <property type="evidence" value="ECO:0007669"/>
    <property type="project" value="UniProtKB-KW"/>
</dbReference>
<dbReference type="InterPro" id="IPR001841">
    <property type="entry name" value="Znf_RING"/>
</dbReference>
<dbReference type="GO" id="GO:0016567">
    <property type="term" value="P:protein ubiquitination"/>
    <property type="evidence" value="ECO:0007669"/>
    <property type="project" value="InterPro"/>
</dbReference>
<dbReference type="InParanoid" id="H2ZUF4"/>
<dbReference type="eggNOG" id="KOG2177">
    <property type="taxonomic scope" value="Eukaryota"/>
</dbReference>
<keyword evidence="1" id="KW-0479">Metal-binding</keyword>
<evidence type="ECO:0000259" key="8">
    <source>
        <dbReference type="PROSITE" id="PS50188"/>
    </source>
</evidence>
<dbReference type="EMBL" id="AFYH01261027">
    <property type="status" value="NOT_ANNOTATED_CDS"/>
    <property type="molecule type" value="Genomic_DNA"/>
</dbReference>
<dbReference type="InterPro" id="IPR003879">
    <property type="entry name" value="Butyrophylin_SPRY"/>
</dbReference>
<dbReference type="EMBL" id="AFYH01261026">
    <property type="status" value="NOT_ANNOTATED_CDS"/>
    <property type="molecule type" value="Genomic_DNA"/>
</dbReference>
<evidence type="ECO:0000256" key="3">
    <source>
        <dbReference type="ARBA" id="ARBA00022833"/>
    </source>
</evidence>
<dbReference type="Pfam" id="PF00643">
    <property type="entry name" value="zf-B_box"/>
    <property type="match status" value="1"/>
</dbReference>
<name>H2ZUF4_LATCH</name>
<evidence type="ECO:0000256" key="4">
    <source>
        <dbReference type="PROSITE-ProRule" id="PRU00024"/>
    </source>
</evidence>
<dbReference type="InterPro" id="IPR043136">
    <property type="entry name" value="B30.2/SPRY_sf"/>
</dbReference>
<dbReference type="SUPFAM" id="SSF57850">
    <property type="entry name" value="RING/U-box"/>
    <property type="match status" value="1"/>
</dbReference>
<dbReference type="CDD" id="cd13733">
    <property type="entry name" value="SPRY_PRY_C-I_1"/>
    <property type="match status" value="1"/>
</dbReference>
<dbReference type="GeneTree" id="ENSGT01030000234669"/>
<dbReference type="SMART" id="SM00504">
    <property type="entry name" value="Ubox"/>
    <property type="match status" value="1"/>
</dbReference>
<dbReference type="Gene3D" id="3.30.160.60">
    <property type="entry name" value="Classic Zinc Finger"/>
    <property type="match status" value="1"/>
</dbReference>
<dbReference type="InterPro" id="IPR013083">
    <property type="entry name" value="Znf_RING/FYVE/PHD"/>
</dbReference>
<keyword evidence="2 4" id="KW-0863">Zinc-finger</keyword>
<dbReference type="SUPFAM" id="SSF57845">
    <property type="entry name" value="B-box zinc-binding domain"/>
    <property type="match status" value="1"/>
</dbReference>
<keyword evidence="5" id="KW-0175">Coiled coil</keyword>
<dbReference type="PRINTS" id="PR01407">
    <property type="entry name" value="BUTYPHLNCDUF"/>
</dbReference>
<dbReference type="Gene3D" id="2.60.120.920">
    <property type="match status" value="1"/>
</dbReference>
<proteinExistence type="predicted"/>
<dbReference type="PANTHER" id="PTHR24103">
    <property type="entry name" value="E3 UBIQUITIN-PROTEIN LIGASE TRIM"/>
    <property type="match status" value="1"/>
</dbReference>
<dbReference type="InterPro" id="IPR013320">
    <property type="entry name" value="ConA-like_dom_sf"/>
</dbReference>
<evidence type="ECO:0000256" key="1">
    <source>
        <dbReference type="ARBA" id="ARBA00022723"/>
    </source>
</evidence>
<reference evidence="9" key="2">
    <citation type="submission" date="2025-08" db="UniProtKB">
        <authorList>
            <consortium name="Ensembl"/>
        </authorList>
    </citation>
    <scope>IDENTIFICATION</scope>
</reference>
<accession>H2ZUF4</accession>
<dbReference type="InterPro" id="IPR027370">
    <property type="entry name" value="Znf-RING_euk"/>
</dbReference>
<dbReference type="Ensembl" id="ENSLACT00000001034.1">
    <property type="protein sequence ID" value="ENSLACP00000001025.1"/>
    <property type="gene ID" value="ENSLACG00000000916.1"/>
</dbReference>
<dbReference type="AlphaFoldDB" id="H2ZUF4"/>
<dbReference type="GO" id="GO:0004842">
    <property type="term" value="F:ubiquitin-protein transferase activity"/>
    <property type="evidence" value="ECO:0007669"/>
    <property type="project" value="InterPro"/>
</dbReference>
<dbReference type="SUPFAM" id="SSF49899">
    <property type="entry name" value="Concanavalin A-like lectins/glucanases"/>
    <property type="match status" value="1"/>
</dbReference>
<feature type="domain" description="B30.2/SPRY" evidence="8">
    <location>
        <begin position="304"/>
        <end position="493"/>
    </location>
</feature>
<evidence type="ECO:0000313" key="9">
    <source>
        <dbReference type="Ensembl" id="ENSLACP00000001025.1"/>
    </source>
</evidence>
<dbReference type="PROSITE" id="PS50119">
    <property type="entry name" value="ZF_BBOX"/>
    <property type="match status" value="1"/>
</dbReference>
<evidence type="ECO:0000259" key="7">
    <source>
        <dbReference type="PROSITE" id="PS50119"/>
    </source>
</evidence>
<dbReference type="InterPro" id="IPR000315">
    <property type="entry name" value="Znf_B-box"/>
</dbReference>